<dbReference type="InterPro" id="IPR015943">
    <property type="entry name" value="WD40/YVTN_repeat-like_dom_sf"/>
</dbReference>
<accession>A0A1E1J8E1</accession>
<organism evidence="3">
    <name type="scientific">Leishmania guyanensis</name>
    <dbReference type="NCBI Taxonomy" id="5670"/>
    <lineage>
        <taxon>Eukaryota</taxon>
        <taxon>Discoba</taxon>
        <taxon>Euglenozoa</taxon>
        <taxon>Kinetoplastea</taxon>
        <taxon>Metakinetoplastina</taxon>
        <taxon>Trypanosomatida</taxon>
        <taxon>Trypanosomatidae</taxon>
        <taxon>Leishmaniinae</taxon>
        <taxon>Leishmania</taxon>
        <taxon>Leishmania guyanensis species complex</taxon>
    </lineage>
</organism>
<feature type="region of interest" description="Disordered" evidence="2">
    <location>
        <begin position="101"/>
        <end position="121"/>
    </location>
</feature>
<evidence type="ECO:0008006" key="4">
    <source>
        <dbReference type="Google" id="ProtNLM"/>
    </source>
</evidence>
<reference evidence="3" key="1">
    <citation type="submission" date="2012-08" db="EMBL/GenBank/DDBJ databases">
        <title>Comparative genomics of metastatic and non-metastatic Leishmania guyanensis provides insights into polygenic factors involved in Leishmania RNA virus infection.</title>
        <authorList>
            <person name="Smith D."/>
            <person name="Hertz-Fowler C."/>
            <person name="Martin R."/>
            <person name="Dickens N."/>
            <person name="Fasel N."/>
            <person name="Falquet L."/>
            <person name="Beverley S."/>
            <person name="Zangger H."/>
            <person name="Calderon-Copete S."/>
            <person name="Mottram J."/>
            <person name="Xenarios I."/>
        </authorList>
    </citation>
    <scope>NUCLEOTIDE SEQUENCE</scope>
    <source>
        <strain evidence="3">MHOM/BR/75/M4147/SSU:IR2SAT-LUC</strain>
    </source>
</reference>
<keyword evidence="1" id="KW-0677">Repeat</keyword>
<evidence type="ECO:0000256" key="2">
    <source>
        <dbReference type="SAM" id="MobiDB-lite"/>
    </source>
</evidence>
<protein>
    <recommendedName>
        <fullName evidence="4">Guanine nucleotide-binding protein subunit beta-like protein</fullName>
    </recommendedName>
</protein>
<dbReference type="EMBL" id="CALQ01001741">
    <property type="protein sequence ID" value="CCM19140.1"/>
    <property type="molecule type" value="Genomic_DNA"/>
</dbReference>
<dbReference type="PANTHER" id="PTHR44324">
    <property type="entry name" value="WD40 REPEAT DOMAIN 95"/>
    <property type="match status" value="1"/>
</dbReference>
<evidence type="ECO:0000313" key="3">
    <source>
        <dbReference type="EMBL" id="CCM19140.1"/>
    </source>
</evidence>
<dbReference type="Gene3D" id="2.130.10.10">
    <property type="entry name" value="YVTN repeat-like/Quinoprotein amine dehydrogenase"/>
    <property type="match status" value="1"/>
</dbReference>
<gene>
    <name evidence="3" type="primary">LgM4147LRVhigh.34.02170.00800</name>
    <name evidence="3" type="ORF">BN36_3466250</name>
</gene>
<dbReference type="InterPro" id="IPR036322">
    <property type="entry name" value="WD40_repeat_dom_sf"/>
</dbReference>
<name>A0A1E1J8E1_LEIGU</name>
<dbReference type="InterPro" id="IPR051242">
    <property type="entry name" value="WD-EF-hand_domain"/>
</dbReference>
<evidence type="ECO:0000256" key="1">
    <source>
        <dbReference type="ARBA" id="ARBA00022737"/>
    </source>
</evidence>
<sequence length="1767" mass="190280">MRAPQEGPVPRLAIVLGSEVSLVTLQQEWAAFPQGVSYAEFRQLLEPHIRPHPCFSEAINANVALLHSCTLPLCSISASSPSASPYAPGKLPQALSSAPVAPAPAAFDDTSSNRESERTRRIRTRQELAGVTTRSVDPIKHLFNRIDVHNQQRVTWEELVNYLVAEASIDAAGKRLSTTTLNRFTFSRLLRGQSKRSQEKQKIKKDTTTEAPTFKRYYRDVQGVPQTSRTRTGEDNDAIRRRAVAVVHEDEDLALIRFLDGLPGHKSLFFASTRSCSFILYSKGTLERVYSAPPEMLPGVSPSAVSYLDGCDLFLCYSSDDRLLRGWFSLLSHAVTTMTVTPLLVEGLVRRIQVMPRESPTYADYTETLFLGNSFGHVLRVVAPHRHSGGMEFKVVQTFSNLHTRESGGLVDFCLYGAHLYSCGFDGRLVATSLLTGKSSDLGRMVNEHFTTLVYVPEHDWVVAATSCGRQLLWWEAHSHGTLPGTPFDLAGHGEPVACIIALIYVAAVDHVVSADSKGVMKVWDASTQRCVQSFRGNRVPQRLGSSICTVPADEAKVPATNTRTAVHPSSGLLTGNLAGLFVNLGLLSLLPTGTGQASYVGGPQCHSLIYCESTQELLCGFVNSIVSWGLRGRDNSLVCDEEEVCYDIIYDIRTRTFLVQGATRLSVWDGLHGHRRGVVSQTALSGVLQAGVDIKAVCIDELGSRVFISLCDGDVVSYTTQDLASDASQCTSATATVWWRGNSLGSGTTGGSTAVVEQMHYSSISRTWIAITSNGALLVRSEEDDQEVLFSVTISVSPSPLSQLRVSEELGLVAVTDAQHTVYIYDMQAWMDAPVTKRLAGYGALVDLVFLGSAPALVTVHAGGVCRCWSCAPVVERFKLLSVFCHPRHPTPELCTAVTIEAERASMGMVERTRLGRAVTTRGRLPMQSPAMAPCLHMTAATTTGGNDALYATAISPLPLGTTLPKIACISRPGSAYVASRPATPRLRVSQYGSSILQQTKSSFEETSADSTVVAGDATSAFMEFSMPMRKSAADALHDIPTGEDWLGIAATPTASVEFTSAAYDGRQHHLFLGDSEGVVHTYRMCPLLQAYRLPRCTHASRPAFSLTVATESTGLDAGDGLTVPTLVWSVQVHVNQSATTEPGVEAHPASAYHGSMPTTTQHGSDRCGVVCVRWFDDRGVLATSGYNHEVWFLDSSVGEKVACLSAEQLPSRRDHADPALSASWHCQGTLTQDLTVLSGVLDGQRPKAASTLPPHNTFSLPPLPRYDDLNDDSAVAFLTGVSQPHCCAHHTTGKDSAATEEGQGAVSLSPQSKEVTDISATLSNPRLTSLGFDPLGSCVGQEQATSSHLFRHSCLEATVTSRHDRPATVLKDYMQRLKTRRGSSGRPQRCSTFLSPLPRLPSSQQALAEDVLVCWGPLPHNTSLPAGNPLEEGEYPHSTGSAVLSTTCPTVSGGDMHVYIADWQKRDLMGMRKSRSIKPQAPVPPVSHNTLVNVEESKSHNTEVTGKPLLLGPAGGVSWHAVRTAAAADVAPAVTDAAVLEDGTTPSCGARSLTANVATLNRPQGDAAGRATGPSCSTLSFSVREDSVAIGHCDTVNGSFCISNATSPALALRISGSALAAPVLDADKSTAVHQQKQKPLSQLQQAHGKIRPNFATDIALQRYGRLPRVPFTQSSAPGHHSRMRAPHSIKKARWTHVDGKCSSSTTNDVAVHSSFQGITERALSSVPAKTLRPPPMLAYSSEFEGVSTLEMYSSELHQCLRRLHR</sequence>
<dbReference type="PANTHER" id="PTHR44324:SF4">
    <property type="entry name" value="WD40 REPEAT DOMAIN 95"/>
    <property type="match status" value="1"/>
</dbReference>
<proteinExistence type="predicted"/>
<dbReference type="SUPFAM" id="SSF50978">
    <property type="entry name" value="WD40 repeat-like"/>
    <property type="match status" value="1"/>
</dbReference>